<protein>
    <submittedName>
        <fullName evidence="2">DUF998 domain-containing protein</fullName>
    </submittedName>
</protein>
<evidence type="ECO:0000256" key="1">
    <source>
        <dbReference type="SAM" id="Phobius"/>
    </source>
</evidence>
<proteinExistence type="predicted"/>
<gene>
    <name evidence="2" type="ORF">IDM40_20975</name>
</gene>
<feature type="transmembrane region" description="Helical" evidence="1">
    <location>
        <begin position="84"/>
        <end position="106"/>
    </location>
</feature>
<feature type="transmembrane region" description="Helical" evidence="1">
    <location>
        <begin position="165"/>
        <end position="186"/>
    </location>
</feature>
<feature type="transmembrane region" description="Helical" evidence="1">
    <location>
        <begin position="126"/>
        <end position="153"/>
    </location>
</feature>
<accession>A0ABR9PBC8</accession>
<evidence type="ECO:0000313" key="3">
    <source>
        <dbReference type="Proteomes" id="UP000806528"/>
    </source>
</evidence>
<dbReference type="EMBL" id="JADBGI010000021">
    <property type="protein sequence ID" value="MBE3001146.1"/>
    <property type="molecule type" value="Genomic_DNA"/>
</dbReference>
<name>A0ABR9PBC8_9ACTN</name>
<dbReference type="RefSeq" id="WP_193123746.1">
    <property type="nucleotide sequence ID" value="NZ_JADBGI010000021.1"/>
</dbReference>
<comment type="caution">
    <text evidence="2">The sequence shown here is derived from an EMBL/GenBank/DDBJ whole genome shotgun (WGS) entry which is preliminary data.</text>
</comment>
<reference evidence="2 3" key="1">
    <citation type="submission" date="2020-09" db="EMBL/GenBank/DDBJ databases">
        <title>Diversity and distribution of actinomycetes associated with coral in the coast of Hainan.</title>
        <authorList>
            <person name="Li F."/>
        </authorList>
    </citation>
    <scope>NUCLEOTIDE SEQUENCE [LARGE SCALE GENOMIC DNA]</scope>
    <source>
        <strain evidence="2 3">HNM0947</strain>
    </source>
</reference>
<sequence>MPNTGRLHWDYRDGRVAAVAAAIAYSFWVLEVVVPGGAATQGALALPGSTLEIVLESAHRTAAILVLVASVLGLTLGARGHGRALTVSWVAMAVFGLASLATTLFAGPCVVSTDVSCVSEALAEGVAGASVAQALMAVVAVLAALVAVVALAVDRWFADDHARGFVVAVAVLQLAAAKIVLVTASVLLASSGDGAPGVALGLLERFHLITVALWLVTAGVLPGPWKRTAVRTRATAR</sequence>
<keyword evidence="1" id="KW-0812">Transmembrane</keyword>
<keyword evidence="3" id="KW-1185">Reference proteome</keyword>
<feature type="transmembrane region" description="Helical" evidence="1">
    <location>
        <begin position="206"/>
        <end position="225"/>
    </location>
</feature>
<keyword evidence="1" id="KW-0472">Membrane</keyword>
<feature type="transmembrane region" description="Helical" evidence="1">
    <location>
        <begin position="16"/>
        <end position="38"/>
    </location>
</feature>
<keyword evidence="1" id="KW-1133">Transmembrane helix</keyword>
<organism evidence="2 3">
    <name type="scientific">Nocardiopsis coralli</name>
    <dbReference type="NCBI Taxonomy" id="2772213"/>
    <lineage>
        <taxon>Bacteria</taxon>
        <taxon>Bacillati</taxon>
        <taxon>Actinomycetota</taxon>
        <taxon>Actinomycetes</taxon>
        <taxon>Streptosporangiales</taxon>
        <taxon>Nocardiopsidaceae</taxon>
        <taxon>Nocardiopsis</taxon>
    </lineage>
</organism>
<dbReference type="Proteomes" id="UP000806528">
    <property type="component" value="Unassembled WGS sequence"/>
</dbReference>
<evidence type="ECO:0000313" key="2">
    <source>
        <dbReference type="EMBL" id="MBE3001146.1"/>
    </source>
</evidence>
<feature type="transmembrane region" description="Helical" evidence="1">
    <location>
        <begin position="58"/>
        <end position="77"/>
    </location>
</feature>